<name>A0A846Y6K4_9NOCA</name>
<evidence type="ECO:0000313" key="6">
    <source>
        <dbReference type="EMBL" id="NKY55206.1"/>
    </source>
</evidence>
<dbReference type="RefSeq" id="WP_062970214.1">
    <property type="nucleotide sequence ID" value="NZ_JAAXOT010000001.1"/>
</dbReference>
<keyword evidence="3" id="KW-0804">Transcription</keyword>
<dbReference type="SUPFAM" id="SSF55781">
    <property type="entry name" value="GAF domain-like"/>
    <property type="match status" value="1"/>
</dbReference>
<protein>
    <submittedName>
        <fullName evidence="6">IclR family transcriptional regulator</fullName>
    </submittedName>
</protein>
<dbReference type="InterPro" id="IPR014757">
    <property type="entry name" value="Tscrpt_reg_IclR_C"/>
</dbReference>
<dbReference type="GO" id="GO:0003677">
    <property type="term" value="F:DNA binding"/>
    <property type="evidence" value="ECO:0007669"/>
    <property type="project" value="UniProtKB-KW"/>
</dbReference>
<dbReference type="PROSITE" id="PS51078">
    <property type="entry name" value="ICLR_ED"/>
    <property type="match status" value="1"/>
</dbReference>
<evidence type="ECO:0000256" key="2">
    <source>
        <dbReference type="ARBA" id="ARBA00023125"/>
    </source>
</evidence>
<organism evidence="6 7">
    <name type="scientific">Nocardia flavorosea</name>
    <dbReference type="NCBI Taxonomy" id="53429"/>
    <lineage>
        <taxon>Bacteria</taxon>
        <taxon>Bacillati</taxon>
        <taxon>Actinomycetota</taxon>
        <taxon>Actinomycetes</taxon>
        <taxon>Mycobacteriales</taxon>
        <taxon>Nocardiaceae</taxon>
        <taxon>Nocardia</taxon>
    </lineage>
</organism>
<dbReference type="SMART" id="SM00346">
    <property type="entry name" value="HTH_ICLR"/>
    <property type="match status" value="1"/>
</dbReference>
<dbReference type="SUPFAM" id="SSF46785">
    <property type="entry name" value="Winged helix' DNA-binding domain"/>
    <property type="match status" value="1"/>
</dbReference>
<gene>
    <name evidence="6" type="ORF">HGA15_03315</name>
</gene>
<dbReference type="AlphaFoldDB" id="A0A846Y6K4"/>
<sequence>MTITPQEMHTGTAATPSAILDRISLVLDAFDGRESLGLAEVVLRTGLPRSSAHRMLDRLVGLRWLRREGRSYSLGIRLVELGSLAVHQDRIHAASGEHLHHLYRATGLVVHLAVLDGDDVVYLDKIGGRLAAHVPTRVGGRLPAAQTALGKALLAFNGGNRPEDTRIRDLGYAAERNNAVPGFGCIAAPIGPLGEATTAVSICGPLVKMTFDSRMTSPVQLTAHAIWRSVCAGVRVTPTLQRRNILRSLPTAPSVLAEG</sequence>
<accession>A0A846Y6K4</accession>
<dbReference type="PANTHER" id="PTHR30136">
    <property type="entry name" value="HELIX-TURN-HELIX TRANSCRIPTIONAL REGULATOR, ICLR FAMILY"/>
    <property type="match status" value="1"/>
</dbReference>
<dbReference type="Pfam" id="PF01614">
    <property type="entry name" value="IclR_C"/>
    <property type="match status" value="1"/>
</dbReference>
<keyword evidence="7" id="KW-1185">Reference proteome</keyword>
<reference evidence="6 7" key="1">
    <citation type="submission" date="2020-04" db="EMBL/GenBank/DDBJ databases">
        <title>MicrobeNet Type strains.</title>
        <authorList>
            <person name="Nicholson A.C."/>
        </authorList>
    </citation>
    <scope>NUCLEOTIDE SEQUENCE [LARGE SCALE GENOMIC DNA]</scope>
    <source>
        <strain evidence="6 7">JCM 3332</strain>
    </source>
</reference>
<keyword evidence="2" id="KW-0238">DNA-binding</keyword>
<dbReference type="InterPro" id="IPR036390">
    <property type="entry name" value="WH_DNA-bd_sf"/>
</dbReference>
<dbReference type="PROSITE" id="PS51077">
    <property type="entry name" value="HTH_ICLR"/>
    <property type="match status" value="1"/>
</dbReference>
<evidence type="ECO:0000256" key="1">
    <source>
        <dbReference type="ARBA" id="ARBA00023015"/>
    </source>
</evidence>
<dbReference type="Gene3D" id="3.30.450.40">
    <property type="match status" value="2"/>
</dbReference>
<evidence type="ECO:0000259" key="5">
    <source>
        <dbReference type="PROSITE" id="PS51078"/>
    </source>
</evidence>
<feature type="domain" description="IclR-ED" evidence="5">
    <location>
        <begin position="77"/>
        <end position="236"/>
    </location>
</feature>
<dbReference type="InterPro" id="IPR050707">
    <property type="entry name" value="HTH_MetabolicPath_Reg"/>
</dbReference>
<evidence type="ECO:0000313" key="7">
    <source>
        <dbReference type="Proteomes" id="UP000570678"/>
    </source>
</evidence>
<dbReference type="EMBL" id="JAAXOT010000001">
    <property type="protein sequence ID" value="NKY55206.1"/>
    <property type="molecule type" value="Genomic_DNA"/>
</dbReference>
<dbReference type="PANTHER" id="PTHR30136:SF24">
    <property type="entry name" value="HTH-TYPE TRANSCRIPTIONAL REPRESSOR ALLR"/>
    <property type="match status" value="1"/>
</dbReference>
<proteinExistence type="predicted"/>
<dbReference type="InterPro" id="IPR029016">
    <property type="entry name" value="GAF-like_dom_sf"/>
</dbReference>
<dbReference type="InterPro" id="IPR036388">
    <property type="entry name" value="WH-like_DNA-bd_sf"/>
</dbReference>
<evidence type="ECO:0000256" key="3">
    <source>
        <dbReference type="ARBA" id="ARBA00023163"/>
    </source>
</evidence>
<evidence type="ECO:0000259" key="4">
    <source>
        <dbReference type="PROSITE" id="PS51077"/>
    </source>
</evidence>
<dbReference type="Gene3D" id="1.10.10.10">
    <property type="entry name" value="Winged helix-like DNA-binding domain superfamily/Winged helix DNA-binding domain"/>
    <property type="match status" value="1"/>
</dbReference>
<keyword evidence="1" id="KW-0805">Transcription regulation</keyword>
<dbReference type="GO" id="GO:0003700">
    <property type="term" value="F:DNA-binding transcription factor activity"/>
    <property type="evidence" value="ECO:0007669"/>
    <property type="project" value="TreeGrafter"/>
</dbReference>
<dbReference type="Pfam" id="PF09339">
    <property type="entry name" value="HTH_IclR"/>
    <property type="match status" value="1"/>
</dbReference>
<dbReference type="Proteomes" id="UP000570678">
    <property type="component" value="Unassembled WGS sequence"/>
</dbReference>
<dbReference type="GO" id="GO:0045892">
    <property type="term" value="P:negative regulation of DNA-templated transcription"/>
    <property type="evidence" value="ECO:0007669"/>
    <property type="project" value="TreeGrafter"/>
</dbReference>
<feature type="domain" description="HTH iclR-type" evidence="4">
    <location>
        <begin position="17"/>
        <end position="76"/>
    </location>
</feature>
<dbReference type="InterPro" id="IPR005471">
    <property type="entry name" value="Tscrpt_reg_IclR_N"/>
</dbReference>
<comment type="caution">
    <text evidence="6">The sequence shown here is derived from an EMBL/GenBank/DDBJ whole genome shotgun (WGS) entry which is preliminary data.</text>
</comment>